<dbReference type="AlphaFoldDB" id="A0A7D9E185"/>
<organism evidence="1 2">
    <name type="scientific">Paramuricea clavata</name>
    <name type="common">Red gorgonian</name>
    <name type="synonym">Violescent sea-whip</name>
    <dbReference type="NCBI Taxonomy" id="317549"/>
    <lineage>
        <taxon>Eukaryota</taxon>
        <taxon>Metazoa</taxon>
        <taxon>Cnidaria</taxon>
        <taxon>Anthozoa</taxon>
        <taxon>Octocorallia</taxon>
        <taxon>Malacalcyonacea</taxon>
        <taxon>Plexauridae</taxon>
        <taxon>Paramuricea</taxon>
    </lineage>
</organism>
<sequence>MHMEDTITSKLRELGIRRSDSQQYMSDIFGQRNEASSKKSLVESSSREEFVKRLEALKDTWINQHKGGEKFFNYFMKWKAEQIGNCMTAEVRSRAGLGYPPQVYTQNGNECMNSVIKRSSQNKKMDIVDCVENLRGRGELVVSEDFSDFMVDEDDFFKMTKEQQEKAFRKFCNIPLDRSDEQQSGTTDETPDANVLRFLSLQPSQSCITSIPSAILQETFSQANEILSNEQGIHKFGSDRSFYVNTI</sequence>
<dbReference type="OrthoDB" id="5987462at2759"/>
<proteinExistence type="predicted"/>
<dbReference type="EMBL" id="CACRXK020003109">
    <property type="protein sequence ID" value="CAB3997479.1"/>
    <property type="molecule type" value="Genomic_DNA"/>
</dbReference>
<evidence type="ECO:0000313" key="2">
    <source>
        <dbReference type="Proteomes" id="UP001152795"/>
    </source>
</evidence>
<gene>
    <name evidence="1" type="ORF">PACLA_8A012733</name>
</gene>
<keyword evidence="2" id="KW-1185">Reference proteome</keyword>
<accession>A0A7D9E185</accession>
<dbReference type="Proteomes" id="UP001152795">
    <property type="component" value="Unassembled WGS sequence"/>
</dbReference>
<comment type="caution">
    <text evidence="1">The sequence shown here is derived from an EMBL/GenBank/DDBJ whole genome shotgun (WGS) entry which is preliminary data.</text>
</comment>
<name>A0A7D9E185_PARCT</name>
<reference evidence="1" key="1">
    <citation type="submission" date="2020-04" db="EMBL/GenBank/DDBJ databases">
        <authorList>
            <person name="Alioto T."/>
            <person name="Alioto T."/>
            <person name="Gomez Garrido J."/>
        </authorList>
    </citation>
    <scope>NUCLEOTIDE SEQUENCE</scope>
    <source>
        <strain evidence="1">A484AB</strain>
    </source>
</reference>
<protein>
    <submittedName>
        <fullName evidence="1">Uncharacterized protein</fullName>
    </submittedName>
</protein>
<evidence type="ECO:0000313" key="1">
    <source>
        <dbReference type="EMBL" id="CAB3997479.1"/>
    </source>
</evidence>